<dbReference type="InterPro" id="IPR036909">
    <property type="entry name" value="Cyt_c-like_dom_sf"/>
</dbReference>
<evidence type="ECO:0000256" key="3">
    <source>
        <dbReference type="ARBA" id="ARBA00023004"/>
    </source>
</evidence>
<dbReference type="PROSITE" id="PS51257">
    <property type="entry name" value="PROKAR_LIPOPROTEIN"/>
    <property type="match status" value="1"/>
</dbReference>
<dbReference type="EMBL" id="VNIB01000003">
    <property type="protein sequence ID" value="TYO99343.1"/>
    <property type="molecule type" value="Genomic_DNA"/>
</dbReference>
<dbReference type="RefSeq" id="WP_148895263.1">
    <property type="nucleotide sequence ID" value="NZ_VNIB01000003.1"/>
</dbReference>
<evidence type="ECO:0000313" key="6">
    <source>
        <dbReference type="Proteomes" id="UP000324159"/>
    </source>
</evidence>
<proteinExistence type="predicted"/>
<accession>A0A5D3WMB6</accession>
<organism evidence="5 6">
    <name type="scientific">Geothermobacter ehrlichii</name>
    <dbReference type="NCBI Taxonomy" id="213224"/>
    <lineage>
        <taxon>Bacteria</taxon>
        <taxon>Pseudomonadati</taxon>
        <taxon>Thermodesulfobacteriota</taxon>
        <taxon>Desulfuromonadia</taxon>
        <taxon>Desulfuromonadales</taxon>
        <taxon>Geothermobacteraceae</taxon>
        <taxon>Geothermobacter</taxon>
    </lineage>
</organism>
<evidence type="ECO:0000313" key="5">
    <source>
        <dbReference type="EMBL" id="TYO99343.1"/>
    </source>
</evidence>
<keyword evidence="3" id="KW-0408">Iron</keyword>
<dbReference type="GO" id="GO:0009055">
    <property type="term" value="F:electron transfer activity"/>
    <property type="evidence" value="ECO:0007669"/>
    <property type="project" value="InterPro"/>
</dbReference>
<dbReference type="GO" id="GO:0046872">
    <property type="term" value="F:metal ion binding"/>
    <property type="evidence" value="ECO:0007669"/>
    <property type="project" value="UniProtKB-KW"/>
</dbReference>
<gene>
    <name evidence="5" type="ORF">EDC39_103189</name>
</gene>
<dbReference type="Pfam" id="PF13442">
    <property type="entry name" value="Cytochrome_CBB3"/>
    <property type="match status" value="1"/>
</dbReference>
<dbReference type="Gene3D" id="1.10.760.10">
    <property type="entry name" value="Cytochrome c-like domain"/>
    <property type="match status" value="1"/>
</dbReference>
<comment type="caution">
    <text evidence="5">The sequence shown here is derived from an EMBL/GenBank/DDBJ whole genome shotgun (WGS) entry which is preliminary data.</text>
</comment>
<dbReference type="InterPro" id="IPR009056">
    <property type="entry name" value="Cyt_c-like_dom"/>
</dbReference>
<evidence type="ECO:0000256" key="2">
    <source>
        <dbReference type="ARBA" id="ARBA00022723"/>
    </source>
</evidence>
<dbReference type="SUPFAM" id="SSF46626">
    <property type="entry name" value="Cytochrome c"/>
    <property type="match status" value="1"/>
</dbReference>
<feature type="domain" description="Cytochrome c" evidence="4">
    <location>
        <begin position="38"/>
        <end position="115"/>
    </location>
</feature>
<evidence type="ECO:0000259" key="4">
    <source>
        <dbReference type="Pfam" id="PF13442"/>
    </source>
</evidence>
<dbReference type="OrthoDB" id="9773456at2"/>
<dbReference type="GO" id="GO:0020037">
    <property type="term" value="F:heme binding"/>
    <property type="evidence" value="ECO:0007669"/>
    <property type="project" value="InterPro"/>
</dbReference>
<dbReference type="AlphaFoldDB" id="A0A5D3WMB6"/>
<keyword evidence="6" id="KW-1185">Reference proteome</keyword>
<keyword evidence="1" id="KW-0349">Heme</keyword>
<name>A0A5D3WMB6_9BACT</name>
<evidence type="ECO:0000256" key="1">
    <source>
        <dbReference type="ARBA" id="ARBA00022617"/>
    </source>
</evidence>
<sequence>MRWHLLLVLLVLAACQEQTPTYPARVVPTDLFMDADVVRAGRELFQQKCASCHGHSYEGRSLRAVFFDPPAPTFSEPRYRSVDPAYLFWRIEQGKAVEPFSSRGSVMPSWGGLSLRRSDLAARCLSSLAGGWKKALKPRQSHMTAWRHAPGAETSSLPIGFAEPA</sequence>
<reference evidence="5 6" key="1">
    <citation type="submission" date="2019-07" db="EMBL/GenBank/DDBJ databases">
        <title>Genomic Encyclopedia of Type Strains, Phase IV (KMG-IV): sequencing the most valuable type-strain genomes for metagenomic binning, comparative biology and taxonomic classification.</title>
        <authorList>
            <person name="Goeker M."/>
        </authorList>
    </citation>
    <scope>NUCLEOTIDE SEQUENCE [LARGE SCALE GENOMIC DNA]</scope>
    <source>
        <strain evidence="5 6">SS015</strain>
    </source>
</reference>
<keyword evidence="2" id="KW-0479">Metal-binding</keyword>
<dbReference type="Proteomes" id="UP000324159">
    <property type="component" value="Unassembled WGS sequence"/>
</dbReference>
<protein>
    <submittedName>
        <fullName evidence="5">Cbb3-type cytochrome c oxidase subunit III</fullName>
    </submittedName>
</protein>